<dbReference type="OrthoDB" id="8965057at2759"/>
<dbReference type="Proteomes" id="UP000499080">
    <property type="component" value="Unassembled WGS sequence"/>
</dbReference>
<evidence type="ECO:0000313" key="3">
    <source>
        <dbReference type="Proteomes" id="UP000499080"/>
    </source>
</evidence>
<reference evidence="2 3" key="1">
    <citation type="journal article" date="2019" name="Sci. Rep.">
        <title>Orb-weaving spider Araneus ventricosus genome elucidates the spidroin gene catalogue.</title>
        <authorList>
            <person name="Kono N."/>
            <person name="Nakamura H."/>
            <person name="Ohtoshi R."/>
            <person name="Moran D.A.P."/>
            <person name="Shinohara A."/>
            <person name="Yoshida Y."/>
            <person name="Fujiwara M."/>
            <person name="Mori M."/>
            <person name="Tomita M."/>
            <person name="Arakawa K."/>
        </authorList>
    </citation>
    <scope>NUCLEOTIDE SEQUENCE [LARGE SCALE GENOMIC DNA]</scope>
</reference>
<protein>
    <submittedName>
        <fullName evidence="2">Uncharacterized protein</fullName>
    </submittedName>
</protein>
<proteinExistence type="predicted"/>
<comment type="caution">
    <text evidence="2">The sequence shown here is derived from an EMBL/GenBank/DDBJ whole genome shotgun (WGS) entry which is preliminary data.</text>
</comment>
<feature type="region of interest" description="Disordered" evidence="1">
    <location>
        <begin position="23"/>
        <end position="43"/>
    </location>
</feature>
<name>A0A4Y2VQX8_ARAVE</name>
<organism evidence="2 3">
    <name type="scientific">Araneus ventricosus</name>
    <name type="common">Orbweaver spider</name>
    <name type="synonym">Epeira ventricosa</name>
    <dbReference type="NCBI Taxonomy" id="182803"/>
    <lineage>
        <taxon>Eukaryota</taxon>
        <taxon>Metazoa</taxon>
        <taxon>Ecdysozoa</taxon>
        <taxon>Arthropoda</taxon>
        <taxon>Chelicerata</taxon>
        <taxon>Arachnida</taxon>
        <taxon>Araneae</taxon>
        <taxon>Araneomorphae</taxon>
        <taxon>Entelegynae</taxon>
        <taxon>Araneoidea</taxon>
        <taxon>Araneidae</taxon>
        <taxon>Araneus</taxon>
    </lineage>
</organism>
<feature type="non-terminal residue" evidence="2">
    <location>
        <position position="127"/>
    </location>
</feature>
<accession>A0A4Y2VQX8</accession>
<sequence length="127" mass="14388">MRKSAEGFRIRCYTIPPSFDSSTCGNPAQGFSPGARSDLSETARRLRKEKPYATKYEQTSQLFLPSTRPPCVDRLYNEACITPIAVMCTIDRYRTDGLSSSELFMVTPVLGGTRKKRRKLLDIETRK</sequence>
<evidence type="ECO:0000256" key="1">
    <source>
        <dbReference type="SAM" id="MobiDB-lite"/>
    </source>
</evidence>
<gene>
    <name evidence="2" type="ORF">AVEN_23394_1</name>
</gene>
<evidence type="ECO:0000313" key="2">
    <source>
        <dbReference type="EMBL" id="GBO26626.1"/>
    </source>
</evidence>
<keyword evidence="3" id="KW-1185">Reference proteome</keyword>
<dbReference type="AlphaFoldDB" id="A0A4Y2VQX8"/>
<dbReference type="EMBL" id="BGPR01049616">
    <property type="protein sequence ID" value="GBO26626.1"/>
    <property type="molecule type" value="Genomic_DNA"/>
</dbReference>